<comment type="similarity">
    <text evidence="9">Belongs to the TrpF family.</text>
</comment>
<dbReference type="CDD" id="cd00405">
    <property type="entry name" value="PRAI"/>
    <property type="match status" value="1"/>
</dbReference>
<protein>
    <recommendedName>
        <fullName evidence="4 9">N-(5'-phosphoribosyl)anthranilate isomerase</fullName>
        <shortName evidence="9">PRAI</shortName>
        <ecNumber evidence="3 9">5.3.1.24</ecNumber>
    </recommendedName>
</protein>
<keyword evidence="12" id="KW-1185">Reference proteome</keyword>
<organism evidence="11 12">
    <name type="scientific">Marinicella litoralis</name>
    <dbReference type="NCBI Taxonomy" id="644220"/>
    <lineage>
        <taxon>Bacteria</taxon>
        <taxon>Pseudomonadati</taxon>
        <taxon>Pseudomonadota</taxon>
        <taxon>Gammaproteobacteria</taxon>
        <taxon>Lysobacterales</taxon>
        <taxon>Marinicellaceae</taxon>
        <taxon>Marinicella</taxon>
    </lineage>
</organism>
<accession>A0A4R6XW76</accession>
<evidence type="ECO:0000256" key="7">
    <source>
        <dbReference type="ARBA" id="ARBA00023141"/>
    </source>
</evidence>
<comment type="catalytic activity">
    <reaction evidence="1 9">
        <text>N-(5-phospho-beta-D-ribosyl)anthranilate = 1-(2-carboxyphenylamino)-1-deoxy-D-ribulose 5-phosphate</text>
        <dbReference type="Rhea" id="RHEA:21540"/>
        <dbReference type="ChEBI" id="CHEBI:18277"/>
        <dbReference type="ChEBI" id="CHEBI:58613"/>
        <dbReference type="EC" id="5.3.1.24"/>
    </reaction>
</comment>
<dbReference type="InterPro" id="IPR001240">
    <property type="entry name" value="PRAI_dom"/>
</dbReference>
<dbReference type="HAMAP" id="MF_00135">
    <property type="entry name" value="PRAI"/>
    <property type="match status" value="1"/>
</dbReference>
<dbReference type="EMBL" id="SNZB01000002">
    <property type="protein sequence ID" value="TDR22494.1"/>
    <property type="molecule type" value="Genomic_DNA"/>
</dbReference>
<evidence type="ECO:0000256" key="8">
    <source>
        <dbReference type="ARBA" id="ARBA00023235"/>
    </source>
</evidence>
<reference evidence="11 12" key="1">
    <citation type="submission" date="2019-03" db="EMBL/GenBank/DDBJ databases">
        <title>Genomic Encyclopedia of Type Strains, Phase IV (KMG-IV): sequencing the most valuable type-strain genomes for metagenomic binning, comparative biology and taxonomic classification.</title>
        <authorList>
            <person name="Goeker M."/>
        </authorList>
    </citation>
    <scope>NUCLEOTIDE SEQUENCE [LARGE SCALE GENOMIC DNA]</scope>
    <source>
        <strain evidence="11 12">DSM 25488</strain>
    </source>
</reference>
<evidence type="ECO:0000256" key="1">
    <source>
        <dbReference type="ARBA" id="ARBA00001164"/>
    </source>
</evidence>
<evidence type="ECO:0000256" key="3">
    <source>
        <dbReference type="ARBA" id="ARBA00012572"/>
    </source>
</evidence>
<dbReference type="PANTHER" id="PTHR42894:SF1">
    <property type="entry name" value="N-(5'-PHOSPHORIBOSYL)ANTHRANILATE ISOMERASE"/>
    <property type="match status" value="1"/>
</dbReference>
<evidence type="ECO:0000313" key="12">
    <source>
        <dbReference type="Proteomes" id="UP000295724"/>
    </source>
</evidence>
<dbReference type="InterPro" id="IPR013785">
    <property type="entry name" value="Aldolase_TIM"/>
</dbReference>
<dbReference type="InterPro" id="IPR011060">
    <property type="entry name" value="RibuloseP-bd_barrel"/>
</dbReference>
<dbReference type="Pfam" id="PF00697">
    <property type="entry name" value="PRAI"/>
    <property type="match status" value="1"/>
</dbReference>
<dbReference type="InterPro" id="IPR044643">
    <property type="entry name" value="TrpF_fam"/>
</dbReference>
<feature type="domain" description="N-(5'phosphoribosyl) anthranilate isomerase (PRAI)" evidence="10">
    <location>
        <begin position="5"/>
        <end position="199"/>
    </location>
</feature>
<proteinExistence type="inferred from homology"/>
<evidence type="ECO:0000313" key="11">
    <source>
        <dbReference type="EMBL" id="TDR22494.1"/>
    </source>
</evidence>
<dbReference type="EC" id="5.3.1.24" evidence="3 9"/>
<dbReference type="Proteomes" id="UP000295724">
    <property type="component" value="Unassembled WGS sequence"/>
</dbReference>
<keyword evidence="5 9" id="KW-0028">Amino-acid biosynthesis</keyword>
<dbReference type="RefSeq" id="WP_162846772.1">
    <property type="nucleotide sequence ID" value="NZ_NIHB01000002.1"/>
</dbReference>
<evidence type="ECO:0000256" key="2">
    <source>
        <dbReference type="ARBA" id="ARBA00004664"/>
    </source>
</evidence>
<evidence type="ECO:0000256" key="4">
    <source>
        <dbReference type="ARBA" id="ARBA00022272"/>
    </source>
</evidence>
<evidence type="ECO:0000256" key="6">
    <source>
        <dbReference type="ARBA" id="ARBA00022822"/>
    </source>
</evidence>
<dbReference type="PANTHER" id="PTHR42894">
    <property type="entry name" value="N-(5'-PHOSPHORIBOSYL)ANTHRANILATE ISOMERASE"/>
    <property type="match status" value="1"/>
</dbReference>
<dbReference type="UniPathway" id="UPA00035">
    <property type="reaction ID" value="UER00042"/>
</dbReference>
<name>A0A4R6XW76_9GAMM</name>
<dbReference type="GO" id="GO:0000162">
    <property type="term" value="P:L-tryptophan biosynthetic process"/>
    <property type="evidence" value="ECO:0007669"/>
    <property type="project" value="UniProtKB-UniRule"/>
</dbReference>
<evidence type="ECO:0000256" key="5">
    <source>
        <dbReference type="ARBA" id="ARBA00022605"/>
    </source>
</evidence>
<dbReference type="GO" id="GO:0004640">
    <property type="term" value="F:phosphoribosylanthranilate isomerase activity"/>
    <property type="evidence" value="ECO:0007669"/>
    <property type="project" value="UniProtKB-UniRule"/>
</dbReference>
<dbReference type="SUPFAM" id="SSF51366">
    <property type="entry name" value="Ribulose-phoshate binding barrel"/>
    <property type="match status" value="1"/>
</dbReference>
<gene>
    <name evidence="9" type="primary">trpF</name>
    <name evidence="11" type="ORF">C8D91_0985</name>
</gene>
<evidence type="ECO:0000256" key="9">
    <source>
        <dbReference type="HAMAP-Rule" id="MF_00135"/>
    </source>
</evidence>
<comment type="caution">
    <text evidence="11">The sequence shown here is derived from an EMBL/GenBank/DDBJ whole genome shotgun (WGS) entry which is preliminary data.</text>
</comment>
<dbReference type="AlphaFoldDB" id="A0A4R6XW76"/>
<keyword evidence="6 9" id="KW-0822">Tryptophan biosynthesis</keyword>
<sequence length="211" mass="22678">MTKIKYCGLTTEDDVKHAIEAGVDAVGFVFVPSSPRRVSVEVATNLISMAKASGLTTVALFANQDADKVNLTIGQTKADVLQFHGEESAEYCEQFMLPYWKAIPMLSNASYTEYMASHPNAAAYLLDAFDTQQSGGSGKSFNWFEFPIDLKQKMILAGGLNEQNIAAALAATGSQYVDTSSGIESSPGVKSKAKMLSFANTISAIDHNNKN</sequence>
<keyword evidence="7 9" id="KW-0057">Aromatic amino acid biosynthesis</keyword>
<evidence type="ECO:0000259" key="10">
    <source>
        <dbReference type="Pfam" id="PF00697"/>
    </source>
</evidence>
<keyword evidence="8 9" id="KW-0413">Isomerase</keyword>
<comment type="pathway">
    <text evidence="2 9">Amino-acid biosynthesis; L-tryptophan biosynthesis; L-tryptophan from chorismate: step 3/5.</text>
</comment>
<dbReference type="Gene3D" id="3.20.20.70">
    <property type="entry name" value="Aldolase class I"/>
    <property type="match status" value="1"/>
</dbReference>